<feature type="non-terminal residue" evidence="2">
    <location>
        <position position="112"/>
    </location>
</feature>
<organism evidence="2 3">
    <name type="scientific">Adineta steineri</name>
    <dbReference type="NCBI Taxonomy" id="433720"/>
    <lineage>
        <taxon>Eukaryota</taxon>
        <taxon>Metazoa</taxon>
        <taxon>Spiralia</taxon>
        <taxon>Gnathifera</taxon>
        <taxon>Rotifera</taxon>
        <taxon>Eurotatoria</taxon>
        <taxon>Bdelloidea</taxon>
        <taxon>Adinetida</taxon>
        <taxon>Adinetidae</taxon>
        <taxon>Adineta</taxon>
    </lineage>
</organism>
<evidence type="ECO:0000313" key="3">
    <source>
        <dbReference type="Proteomes" id="UP000663881"/>
    </source>
</evidence>
<protein>
    <submittedName>
        <fullName evidence="2">Uncharacterized protein</fullName>
    </submittedName>
</protein>
<dbReference type="AlphaFoldDB" id="A0A820QKZ6"/>
<proteinExistence type="predicted"/>
<sequence>EDELKRLQSALEASQYELDNEHRVKVEQLVRATPPEDTSASAIEDYQKQIDQLQKHLSQKDEERSLLRERLNEVEVEFRKTLDDHESTVNKYEFLKQERDVLIEQQEISTTE</sequence>
<name>A0A820QKZ6_9BILA</name>
<evidence type="ECO:0000313" key="2">
    <source>
        <dbReference type="EMBL" id="CAF4423197.1"/>
    </source>
</evidence>
<reference evidence="2" key="1">
    <citation type="submission" date="2021-02" db="EMBL/GenBank/DDBJ databases">
        <authorList>
            <person name="Nowell W R."/>
        </authorList>
    </citation>
    <scope>NUCLEOTIDE SEQUENCE</scope>
</reference>
<dbReference type="Proteomes" id="UP000663881">
    <property type="component" value="Unassembled WGS sequence"/>
</dbReference>
<keyword evidence="1" id="KW-0175">Coiled coil</keyword>
<comment type="caution">
    <text evidence="2">The sequence shown here is derived from an EMBL/GenBank/DDBJ whole genome shotgun (WGS) entry which is preliminary data.</text>
</comment>
<evidence type="ECO:0000256" key="1">
    <source>
        <dbReference type="SAM" id="Coils"/>
    </source>
</evidence>
<dbReference type="EMBL" id="CAJOAY010031039">
    <property type="protein sequence ID" value="CAF4423197.1"/>
    <property type="molecule type" value="Genomic_DNA"/>
</dbReference>
<feature type="coiled-coil region" evidence="1">
    <location>
        <begin position="43"/>
        <end position="77"/>
    </location>
</feature>
<accession>A0A820QKZ6</accession>
<gene>
    <name evidence="2" type="ORF">OKA104_LOCUS52641</name>
</gene>
<feature type="non-terminal residue" evidence="2">
    <location>
        <position position="1"/>
    </location>
</feature>